<dbReference type="GO" id="GO:0046452">
    <property type="term" value="P:dihydrofolate metabolic process"/>
    <property type="evidence" value="ECO:0007669"/>
    <property type="project" value="TreeGrafter"/>
</dbReference>
<evidence type="ECO:0000256" key="1">
    <source>
        <dbReference type="ARBA" id="ARBA00004903"/>
    </source>
</evidence>
<keyword evidence="5" id="KW-0521">NADP</keyword>
<name>A0A642UIU2_DIURU</name>
<dbReference type="InterPro" id="IPR024072">
    <property type="entry name" value="DHFR-like_dom_sf"/>
</dbReference>
<dbReference type="Proteomes" id="UP000449547">
    <property type="component" value="Unassembled WGS sequence"/>
</dbReference>
<organism evidence="9 10">
    <name type="scientific">Diutina rugosa</name>
    <name type="common">Yeast</name>
    <name type="synonym">Candida rugosa</name>
    <dbReference type="NCBI Taxonomy" id="5481"/>
    <lineage>
        <taxon>Eukaryota</taxon>
        <taxon>Fungi</taxon>
        <taxon>Dikarya</taxon>
        <taxon>Ascomycota</taxon>
        <taxon>Saccharomycotina</taxon>
        <taxon>Pichiomycetes</taxon>
        <taxon>Debaryomycetaceae</taxon>
        <taxon>Diutina</taxon>
    </lineage>
</organism>
<comment type="pathway">
    <text evidence="1">Cofactor biosynthesis; tetrahydrofolate biosynthesis; 5,6,7,8-tetrahydrofolate from 7,8-dihydrofolate: step 1/1.</text>
</comment>
<dbReference type="GeneID" id="54783760"/>
<dbReference type="InterPro" id="IPR017925">
    <property type="entry name" value="DHFR_CS"/>
</dbReference>
<evidence type="ECO:0000256" key="6">
    <source>
        <dbReference type="ARBA" id="ARBA00023002"/>
    </source>
</evidence>
<keyword evidence="10" id="KW-1185">Reference proteome</keyword>
<gene>
    <name evidence="9" type="ORF">DIURU_005109</name>
</gene>
<dbReference type="UniPathway" id="UPA00077">
    <property type="reaction ID" value="UER00158"/>
</dbReference>
<dbReference type="EMBL" id="SWFT01000153">
    <property type="protein sequence ID" value="KAA8897678.1"/>
    <property type="molecule type" value="Genomic_DNA"/>
</dbReference>
<evidence type="ECO:0000256" key="5">
    <source>
        <dbReference type="ARBA" id="ARBA00022857"/>
    </source>
</evidence>
<reference evidence="9 10" key="1">
    <citation type="submission" date="2019-07" db="EMBL/GenBank/DDBJ databases">
        <title>Genome assembly of two rare yeast pathogens: Diutina rugosa and Trichomonascus ciferrii.</title>
        <authorList>
            <person name="Mixao V."/>
            <person name="Saus E."/>
            <person name="Hansen A."/>
            <person name="Lass-Flor C."/>
            <person name="Gabaldon T."/>
        </authorList>
    </citation>
    <scope>NUCLEOTIDE SEQUENCE [LARGE SCALE GENOMIC DNA]</scope>
    <source>
        <strain evidence="9 10">CBS 613</strain>
    </source>
</reference>
<dbReference type="PRINTS" id="PR00070">
    <property type="entry name" value="DHFR"/>
</dbReference>
<dbReference type="GO" id="GO:0006730">
    <property type="term" value="P:one-carbon metabolic process"/>
    <property type="evidence" value="ECO:0007669"/>
    <property type="project" value="UniProtKB-KW"/>
</dbReference>
<dbReference type="GO" id="GO:0046655">
    <property type="term" value="P:folic acid metabolic process"/>
    <property type="evidence" value="ECO:0007669"/>
    <property type="project" value="TreeGrafter"/>
</dbReference>
<evidence type="ECO:0000256" key="4">
    <source>
        <dbReference type="ARBA" id="ARBA00022563"/>
    </source>
</evidence>
<evidence type="ECO:0000259" key="8">
    <source>
        <dbReference type="PROSITE" id="PS51330"/>
    </source>
</evidence>
<dbReference type="Pfam" id="PF00186">
    <property type="entry name" value="DHFR_1"/>
    <property type="match status" value="1"/>
</dbReference>
<evidence type="ECO:0000313" key="10">
    <source>
        <dbReference type="Proteomes" id="UP000449547"/>
    </source>
</evidence>
<dbReference type="EC" id="1.5.1.3" evidence="2"/>
<dbReference type="GO" id="GO:0046654">
    <property type="term" value="P:tetrahydrofolate biosynthetic process"/>
    <property type="evidence" value="ECO:0007669"/>
    <property type="project" value="UniProtKB-UniPathway"/>
</dbReference>
<protein>
    <recommendedName>
        <fullName evidence="3">Dihydrofolate reductase</fullName>
        <ecNumber evidence="2">1.5.1.3</ecNumber>
    </recommendedName>
</protein>
<dbReference type="Gene3D" id="3.40.430.10">
    <property type="entry name" value="Dihydrofolate Reductase, subunit A"/>
    <property type="match status" value="1"/>
</dbReference>
<accession>A0A642UIU2</accession>
<dbReference type="PANTHER" id="PTHR48069:SF3">
    <property type="entry name" value="DIHYDROFOLATE REDUCTASE"/>
    <property type="match status" value="1"/>
</dbReference>
<dbReference type="OMA" id="QYEFQMW"/>
<dbReference type="AlphaFoldDB" id="A0A642UIU2"/>
<feature type="domain" description="DHFR" evidence="8">
    <location>
        <begin position="7"/>
        <end position="188"/>
    </location>
</feature>
<comment type="caution">
    <text evidence="9">The sequence shown here is derived from an EMBL/GenBank/DDBJ whole genome shotgun (WGS) entry which is preliminary data.</text>
</comment>
<evidence type="ECO:0000256" key="2">
    <source>
        <dbReference type="ARBA" id="ARBA00012856"/>
    </source>
</evidence>
<evidence type="ECO:0000256" key="7">
    <source>
        <dbReference type="RuleBase" id="RU004474"/>
    </source>
</evidence>
<dbReference type="VEuPathDB" id="FungiDB:DIURU_005109"/>
<dbReference type="InterPro" id="IPR001796">
    <property type="entry name" value="DHFR_dom"/>
</dbReference>
<comment type="similarity">
    <text evidence="7">Belongs to the dihydrofolate reductase family.</text>
</comment>
<dbReference type="GO" id="GO:0050661">
    <property type="term" value="F:NADP binding"/>
    <property type="evidence" value="ECO:0007669"/>
    <property type="project" value="InterPro"/>
</dbReference>
<dbReference type="PROSITE" id="PS00075">
    <property type="entry name" value="DHFR_1"/>
    <property type="match status" value="1"/>
</dbReference>
<dbReference type="CDD" id="cd00209">
    <property type="entry name" value="DHFR"/>
    <property type="match status" value="1"/>
</dbReference>
<dbReference type="RefSeq" id="XP_034010106.1">
    <property type="nucleotide sequence ID" value="XM_034158055.1"/>
</dbReference>
<evidence type="ECO:0000313" key="9">
    <source>
        <dbReference type="EMBL" id="KAA8897678.1"/>
    </source>
</evidence>
<dbReference type="InterPro" id="IPR012259">
    <property type="entry name" value="DHFR"/>
</dbReference>
<dbReference type="PROSITE" id="PS51330">
    <property type="entry name" value="DHFR_2"/>
    <property type="match status" value="1"/>
</dbReference>
<keyword evidence="6" id="KW-0560">Oxidoreductase</keyword>
<dbReference type="PANTHER" id="PTHR48069">
    <property type="entry name" value="DIHYDROFOLATE REDUCTASE"/>
    <property type="match status" value="1"/>
</dbReference>
<sequence length="191" mass="21591">MASKKPVISMIVAALKPSYGIGYQGKMPWRLKQEIRYFKEVTSLGNNAVVMGRKTWESIPAKFRPLPDRINVVLSRSVPEGNKVDNVIYAKSFDEALAKLDSLNVDNVFVIGGAQIYNTLASDPRVTHLYLTEVTSTNPEVAMDTFLDFDWSQWHQQPSSQLEAVVGHALDRDITEGDFTYNYTLWTKETK</sequence>
<evidence type="ECO:0000256" key="3">
    <source>
        <dbReference type="ARBA" id="ARBA00018886"/>
    </source>
</evidence>
<dbReference type="GO" id="GO:0004146">
    <property type="term" value="F:dihydrofolate reductase activity"/>
    <property type="evidence" value="ECO:0007669"/>
    <property type="project" value="UniProtKB-EC"/>
</dbReference>
<dbReference type="OrthoDB" id="414698at2759"/>
<dbReference type="GO" id="GO:0005739">
    <property type="term" value="C:mitochondrion"/>
    <property type="evidence" value="ECO:0007669"/>
    <property type="project" value="TreeGrafter"/>
</dbReference>
<keyword evidence="4" id="KW-0554">One-carbon metabolism</keyword>
<dbReference type="SUPFAM" id="SSF53597">
    <property type="entry name" value="Dihydrofolate reductase-like"/>
    <property type="match status" value="1"/>
</dbReference>
<proteinExistence type="inferred from homology"/>